<accession>A0ACB9VEH4</accession>
<evidence type="ECO:0000313" key="1">
    <source>
        <dbReference type="EMBL" id="KAI4588317.1"/>
    </source>
</evidence>
<gene>
    <name evidence="1" type="ORF">MJG53_002725</name>
</gene>
<dbReference type="Proteomes" id="UP001057279">
    <property type="component" value="Linkage Group LG02"/>
</dbReference>
<dbReference type="EMBL" id="CM043027">
    <property type="protein sequence ID" value="KAI4588317.1"/>
    <property type="molecule type" value="Genomic_DNA"/>
</dbReference>
<protein>
    <submittedName>
        <fullName evidence="1">Uncharacterized protein</fullName>
    </submittedName>
</protein>
<comment type="caution">
    <text evidence="1">The sequence shown here is derived from an EMBL/GenBank/DDBJ whole genome shotgun (WGS) entry which is preliminary data.</text>
</comment>
<reference evidence="1" key="1">
    <citation type="submission" date="2022-03" db="EMBL/GenBank/DDBJ databases">
        <title>Genomic analyses of argali, domestic sheep and their hybrids provide insights into chromosomal evolution, heterosis and genetic basis of agronomic traits.</title>
        <authorList>
            <person name="Li M."/>
        </authorList>
    </citation>
    <scope>NUCLEOTIDE SEQUENCE</scope>
    <source>
        <strain evidence="1">F1 hybrid</strain>
    </source>
</reference>
<organism evidence="1 2">
    <name type="scientific">Ovis ammon polii x Ovis aries</name>
    <dbReference type="NCBI Taxonomy" id="2918886"/>
    <lineage>
        <taxon>Eukaryota</taxon>
        <taxon>Metazoa</taxon>
        <taxon>Chordata</taxon>
        <taxon>Craniata</taxon>
        <taxon>Vertebrata</taxon>
        <taxon>Euteleostomi</taxon>
        <taxon>Mammalia</taxon>
        <taxon>Eutheria</taxon>
        <taxon>Laurasiatheria</taxon>
        <taxon>Artiodactyla</taxon>
        <taxon>Ruminantia</taxon>
        <taxon>Pecora</taxon>
        <taxon>Bovidae</taxon>
        <taxon>Caprinae</taxon>
        <taxon>Ovis</taxon>
    </lineage>
</organism>
<proteinExistence type="predicted"/>
<sequence>MRFIEVNMSHKIQGGSVVEMQGDEMTRIIWELIKEKLIFPYVDLDLHSYDLSIENRDATNDQVTKDAAEAIKKYNVGVKCATITPDEKRVEEFKLKQMWKSPNGTIRNILGGTVFREAIICKNIPRLVSGWVKPIIIGRHAYGDQYRATDFVVPGPGKVEISYTPSDGSPKTVYLVHNFTESGGVAMGMFNQDKSIEDFAHSSFQMALSKNWPLYLSTKNTILKKYDGRFKDIFQEIYDKQYKSQFEAQNIWYEHRLIDDMVAQAMKSEGGFIWACKNYDGDVQSDSVAQGYGSLGMMTSVLVCPDGKTVEAEAAHGTVTRHYRMYQKGQETSTNPIASIFAWTRGLAHRAKLDNNKELSFFAKALEEVCIETIEAGFMTKDLAACIKGLPKKMSFRGRPVYPNHREREAMILSSYAGILMNSIPIEEVFKIYGAGSSSSSGVAKVPQAPPFHLSLHPFAMLTAPKAAEYARKQSVKLRRAAMNKNATSSSTRKANAMEWKSSKNLSLDTQPKDKITFYEDRGFQGRRYECSSDHSNLQPYISRCNSIRVDSGCWMLYERPNFQGHQYFLRRGDYPDYQQWMGLSDSIRSCRAIPYTSSHRIRLYERDDYGGLVSELTEDCSCILDRFRLSELHSLHVLEGCWVLYEMPNYRGRQYLLRPGDYRRYHDWGAMDARVGSLRRAIDLF</sequence>
<keyword evidence="2" id="KW-1185">Reference proteome</keyword>
<name>A0ACB9VEH4_9CETA</name>
<evidence type="ECO:0000313" key="2">
    <source>
        <dbReference type="Proteomes" id="UP001057279"/>
    </source>
</evidence>